<name>A0A151J5A0_9HYME</name>
<dbReference type="AlphaFoldDB" id="A0A151J5A0"/>
<reference evidence="1 2" key="1">
    <citation type="submission" date="2015-09" db="EMBL/GenBank/DDBJ databases">
        <title>Trachymyrmex cornetzi WGS genome.</title>
        <authorList>
            <person name="Nygaard S."/>
            <person name="Hu H."/>
            <person name="Boomsma J."/>
            <person name="Zhang G."/>
        </authorList>
    </citation>
    <scope>NUCLEOTIDE SEQUENCE [LARGE SCALE GENOMIC DNA]</scope>
    <source>
        <strain evidence="1">Tcor2-1</strain>
        <tissue evidence="1">Whole body</tissue>
    </source>
</reference>
<proteinExistence type="predicted"/>
<protein>
    <submittedName>
        <fullName evidence="1">Uncharacterized protein</fullName>
    </submittedName>
</protein>
<dbReference type="Proteomes" id="UP000078492">
    <property type="component" value="Unassembled WGS sequence"/>
</dbReference>
<keyword evidence="2" id="KW-1185">Reference proteome</keyword>
<sequence>MFFVRCLRMNSNIFEDLVEKLTPIIKRQDTHLQESISSAERLAVTLRHLATGC</sequence>
<organism evidence="1 2">
    <name type="scientific">Trachymyrmex cornetzi</name>
    <dbReference type="NCBI Taxonomy" id="471704"/>
    <lineage>
        <taxon>Eukaryota</taxon>
        <taxon>Metazoa</taxon>
        <taxon>Ecdysozoa</taxon>
        <taxon>Arthropoda</taxon>
        <taxon>Hexapoda</taxon>
        <taxon>Insecta</taxon>
        <taxon>Pterygota</taxon>
        <taxon>Neoptera</taxon>
        <taxon>Endopterygota</taxon>
        <taxon>Hymenoptera</taxon>
        <taxon>Apocrita</taxon>
        <taxon>Aculeata</taxon>
        <taxon>Formicoidea</taxon>
        <taxon>Formicidae</taxon>
        <taxon>Myrmicinae</taxon>
        <taxon>Trachymyrmex</taxon>
    </lineage>
</organism>
<evidence type="ECO:0000313" key="1">
    <source>
        <dbReference type="EMBL" id="KYN18143.1"/>
    </source>
</evidence>
<dbReference type="EMBL" id="KQ980036">
    <property type="protein sequence ID" value="KYN18143.1"/>
    <property type="molecule type" value="Genomic_DNA"/>
</dbReference>
<evidence type="ECO:0000313" key="2">
    <source>
        <dbReference type="Proteomes" id="UP000078492"/>
    </source>
</evidence>
<gene>
    <name evidence="1" type="ORF">ALC57_09544</name>
</gene>
<accession>A0A151J5A0</accession>